<accession>A0A7H0H404</accession>
<evidence type="ECO:0000259" key="1">
    <source>
        <dbReference type="Pfam" id="PF06904"/>
    </source>
</evidence>
<feature type="domain" description="Extensin-like C-terminal" evidence="1">
    <location>
        <begin position="116"/>
        <end position="185"/>
    </location>
</feature>
<sequence length="262" mass="27469">MLPRRILLTTGLGLAVAPVVACGRRGGGDGGSRGVDGGGGGGGGQAACRVPDALAPMSEVAGAPLSYAESGTRQSFDADPAFAALLQQWAGEWVAAAGLGALMEVSTYGAYVDKCPSWHSAGRAFDIAELVHENGTVSCRYDLWGDDPSRLRSYWRLAASLSTRFTYTLGYPYNLAHHNHLHVDNGVNGYEAPSHNAGSAAQTTVVQGVLRHVFGADVSLTGSYDDITREAVRAVQRDHGIVDRLATPAGWRAFLDAAVARS</sequence>
<name>A0A7H0H404_9ACTN</name>
<keyword evidence="3" id="KW-1185">Reference proteome</keyword>
<reference evidence="2 3" key="1">
    <citation type="submission" date="2020-08" db="EMBL/GenBank/DDBJ databases">
        <title>Genome sequence of Tessaracoccus defluvii JCM 17540T.</title>
        <authorList>
            <person name="Hyun D.-W."/>
            <person name="Bae J.-W."/>
        </authorList>
    </citation>
    <scope>NUCLEOTIDE SEQUENCE [LARGE SCALE GENOMIC DNA]</scope>
    <source>
        <strain evidence="2 3">JCM 17540</strain>
    </source>
</reference>
<dbReference type="Pfam" id="PF06904">
    <property type="entry name" value="Extensin-like_C"/>
    <property type="match status" value="1"/>
</dbReference>
<evidence type="ECO:0000313" key="3">
    <source>
        <dbReference type="Proteomes" id="UP000516117"/>
    </source>
</evidence>
<gene>
    <name evidence="2" type="ORF">H9L22_13665</name>
</gene>
<dbReference type="InterPro" id="IPR009683">
    <property type="entry name" value="Extensin-like_C"/>
</dbReference>
<evidence type="ECO:0000313" key="2">
    <source>
        <dbReference type="EMBL" id="QNP55270.1"/>
    </source>
</evidence>
<dbReference type="RefSeq" id="WP_187720406.1">
    <property type="nucleotide sequence ID" value="NZ_BAABBL010000014.1"/>
</dbReference>
<dbReference type="EMBL" id="CP060789">
    <property type="protein sequence ID" value="QNP55270.1"/>
    <property type="molecule type" value="Genomic_DNA"/>
</dbReference>
<dbReference type="Proteomes" id="UP000516117">
    <property type="component" value="Chromosome"/>
</dbReference>
<proteinExistence type="predicted"/>
<protein>
    <submittedName>
        <fullName evidence="2">Extensin family protein</fullName>
    </submittedName>
</protein>
<organism evidence="2 3">
    <name type="scientific">Tessaracoccus defluvii</name>
    <dbReference type="NCBI Taxonomy" id="1285901"/>
    <lineage>
        <taxon>Bacteria</taxon>
        <taxon>Bacillati</taxon>
        <taxon>Actinomycetota</taxon>
        <taxon>Actinomycetes</taxon>
        <taxon>Propionibacteriales</taxon>
        <taxon>Propionibacteriaceae</taxon>
        <taxon>Tessaracoccus</taxon>
    </lineage>
</organism>
<dbReference type="KEGG" id="tdf:H9L22_13665"/>
<dbReference type="AlphaFoldDB" id="A0A7H0H404"/>